<dbReference type="InterPro" id="IPR049237">
    <property type="entry name" value="DUF2264_C"/>
</dbReference>
<accession>A0AAE8SSH2</accession>
<dbReference type="EMBL" id="ONZQ02000002">
    <property type="protein sequence ID" value="SPN99194.1"/>
    <property type="molecule type" value="Genomic_DNA"/>
</dbReference>
<sequence>MPRLQFFSNNPLATRGDVVEASKAIIAPLLPYFSPAKARVRIPETIGTHFDETAPQLEGFARPLFVVGALLHAGEPDADSLLQPWVTGFKAGTDPNHEEYWGSFQDRDQRKVEAEMIAFGLLAGQKSGLWDRFDIETKTNIQTWLLGLLGREFHTSNWLWFRVMATIALIKVCGVDRADIRDQMREDLSQLDRMYLQDGWSSDGIWPTVQEVLSTEAETRERTRKTNQRFWSRQADYYSGSFAIQFSQLLFVKFAADLDPARADKYRQHAREVGAQFWRFACAGFFAALALAEVGNLPEPIHTPGAVKGHLLRHLRWWANRSEGILRSDGTINIGWTYPNMFLTEDYNSPQSVYWAVKSFVVVALTADSPFWTEPEAEYPEHDIGVSWLQAPRQVLCNHPQGNHHFLLNPSQFLLRPFKNSMAKYCKFAYSSSLPLSVAVGTVLLSQIAPDNAWLLSRDGTETWATKRICTDARVGRAAVDTGTSVAQDLLAISSQWYPWADRQVSVTTTLMPPSDRWPDWHIRVHRISVLSNQIKQLELVEGSFAIHGTRRSDNRMISVAHAETMGQGRYLGGDATS</sequence>
<dbReference type="InterPro" id="IPR049349">
    <property type="entry name" value="DUF2264_N"/>
</dbReference>
<evidence type="ECO:0000259" key="1">
    <source>
        <dbReference type="Pfam" id="PF10022"/>
    </source>
</evidence>
<dbReference type="PANTHER" id="PTHR35339">
    <property type="entry name" value="LINALOOL DEHYDRATASE_ISOMERASE DOMAIN-CONTAINING PROTEIN"/>
    <property type="match status" value="1"/>
</dbReference>
<dbReference type="Proteomes" id="UP001187682">
    <property type="component" value="Unassembled WGS sequence"/>
</dbReference>
<name>A0AAE8SSH2_9PEZI</name>
<evidence type="ECO:0000313" key="4">
    <source>
        <dbReference type="Proteomes" id="UP001187682"/>
    </source>
</evidence>
<evidence type="ECO:0000313" key="3">
    <source>
        <dbReference type="EMBL" id="SPN99194.1"/>
    </source>
</evidence>
<dbReference type="PIRSF" id="PIRSF014753">
    <property type="entry name" value="UCP014753"/>
    <property type="match status" value="1"/>
</dbReference>
<dbReference type="InterPro" id="IPR016624">
    <property type="entry name" value="UCP014753"/>
</dbReference>
<evidence type="ECO:0008006" key="5">
    <source>
        <dbReference type="Google" id="ProtNLM"/>
    </source>
</evidence>
<dbReference type="Pfam" id="PF10022">
    <property type="entry name" value="DUF2264"/>
    <property type="match status" value="1"/>
</dbReference>
<evidence type="ECO:0000259" key="2">
    <source>
        <dbReference type="Pfam" id="PF20938"/>
    </source>
</evidence>
<comment type="caution">
    <text evidence="3">The sequence shown here is derived from an EMBL/GenBank/DDBJ whole genome shotgun (WGS) entry which is preliminary data.</text>
</comment>
<proteinExistence type="predicted"/>
<dbReference type="AlphaFoldDB" id="A0AAE8SSH2"/>
<feature type="domain" description="DUF2264" evidence="2">
    <location>
        <begin position="388"/>
        <end position="564"/>
    </location>
</feature>
<gene>
    <name evidence="3" type="ORF">DNG_02231</name>
</gene>
<organism evidence="3 4">
    <name type="scientific">Cephalotrichum gorgonifer</name>
    <dbReference type="NCBI Taxonomy" id="2041049"/>
    <lineage>
        <taxon>Eukaryota</taxon>
        <taxon>Fungi</taxon>
        <taxon>Dikarya</taxon>
        <taxon>Ascomycota</taxon>
        <taxon>Pezizomycotina</taxon>
        <taxon>Sordariomycetes</taxon>
        <taxon>Hypocreomycetidae</taxon>
        <taxon>Microascales</taxon>
        <taxon>Microascaceae</taxon>
        <taxon>Cephalotrichum</taxon>
    </lineage>
</organism>
<keyword evidence="4" id="KW-1185">Reference proteome</keyword>
<reference evidence="3" key="1">
    <citation type="submission" date="2018-03" db="EMBL/GenBank/DDBJ databases">
        <authorList>
            <person name="Guldener U."/>
        </authorList>
    </citation>
    <scope>NUCLEOTIDE SEQUENCE</scope>
</reference>
<protein>
    <recommendedName>
        <fullName evidence="5">DUF2264 domain-containing protein</fullName>
    </recommendedName>
</protein>
<feature type="domain" description="DUF2264" evidence="1">
    <location>
        <begin position="14"/>
        <end position="378"/>
    </location>
</feature>
<dbReference type="PANTHER" id="PTHR35339:SF2">
    <property type="entry name" value="DUF2264 DOMAIN-CONTAINING PROTEIN-RELATED"/>
    <property type="match status" value="1"/>
</dbReference>
<dbReference type="Pfam" id="PF20938">
    <property type="entry name" value="DUF2264_C"/>
    <property type="match status" value="1"/>
</dbReference>